<evidence type="ECO:0000256" key="1">
    <source>
        <dbReference type="SAM" id="MobiDB-lite"/>
    </source>
</evidence>
<proteinExistence type="predicted"/>
<dbReference type="Proteomes" id="UP001231518">
    <property type="component" value="Chromosome 9"/>
</dbReference>
<dbReference type="AlphaFoldDB" id="A0AAD7YV83"/>
<feature type="compositionally biased region" description="Low complexity" evidence="1">
    <location>
        <begin position="51"/>
        <end position="74"/>
    </location>
</feature>
<sequence length="122" mass="13391">MTNPARRGGAGRAARARSTRGRPACCSRTAGAYKAEKRSSRSSRTTRESHGSSAAESRSGRSRAAGEAASRDAAVAPPLDAYHARRYNDMAPKHWEEGPPRYLGTEYERPPPYYYPGPHDRQ</sequence>
<keyword evidence="3" id="KW-1185">Reference proteome</keyword>
<name>A0AAD7YV83_MYTSE</name>
<evidence type="ECO:0000313" key="2">
    <source>
        <dbReference type="EMBL" id="KAJ8729796.1"/>
    </source>
</evidence>
<dbReference type="EMBL" id="JARGEI010000006">
    <property type="protein sequence ID" value="KAJ8729796.1"/>
    <property type="molecule type" value="Genomic_DNA"/>
</dbReference>
<gene>
    <name evidence="2" type="ORF">PYW07_016834</name>
</gene>
<feature type="region of interest" description="Disordered" evidence="1">
    <location>
        <begin position="1"/>
        <end position="79"/>
    </location>
</feature>
<feature type="compositionally biased region" description="Basic and acidic residues" evidence="1">
    <location>
        <begin position="34"/>
        <end position="50"/>
    </location>
</feature>
<feature type="region of interest" description="Disordered" evidence="1">
    <location>
        <begin position="91"/>
        <end position="122"/>
    </location>
</feature>
<evidence type="ECO:0000313" key="3">
    <source>
        <dbReference type="Proteomes" id="UP001231518"/>
    </source>
</evidence>
<accession>A0AAD7YV83</accession>
<organism evidence="2 3">
    <name type="scientific">Mythimna separata</name>
    <name type="common">Oriental armyworm</name>
    <name type="synonym">Pseudaletia separata</name>
    <dbReference type="NCBI Taxonomy" id="271217"/>
    <lineage>
        <taxon>Eukaryota</taxon>
        <taxon>Metazoa</taxon>
        <taxon>Ecdysozoa</taxon>
        <taxon>Arthropoda</taxon>
        <taxon>Hexapoda</taxon>
        <taxon>Insecta</taxon>
        <taxon>Pterygota</taxon>
        <taxon>Neoptera</taxon>
        <taxon>Endopterygota</taxon>
        <taxon>Lepidoptera</taxon>
        <taxon>Glossata</taxon>
        <taxon>Ditrysia</taxon>
        <taxon>Noctuoidea</taxon>
        <taxon>Noctuidae</taxon>
        <taxon>Noctuinae</taxon>
        <taxon>Hadenini</taxon>
        <taxon>Mythimna</taxon>
    </lineage>
</organism>
<comment type="caution">
    <text evidence="2">The sequence shown here is derived from an EMBL/GenBank/DDBJ whole genome shotgun (WGS) entry which is preliminary data.</text>
</comment>
<reference evidence="2" key="1">
    <citation type="submission" date="2023-03" db="EMBL/GenBank/DDBJ databases">
        <title>Chromosome-level genomes of two armyworms, Mythimna separata and Mythimna loreyi, provide insights into the biosynthesis and reception of sex pheromones.</title>
        <authorList>
            <person name="Zhao H."/>
        </authorList>
    </citation>
    <scope>NUCLEOTIDE SEQUENCE</scope>
    <source>
        <strain evidence="2">BeijingLab</strain>
        <tissue evidence="2">Pupa</tissue>
    </source>
</reference>
<protein>
    <submittedName>
        <fullName evidence="2">Uncharacterized protein</fullName>
    </submittedName>
</protein>